<dbReference type="PANTHER" id="PTHR47129">
    <property type="entry name" value="QUINONE OXIDOREDUCTASE 2"/>
    <property type="match status" value="1"/>
</dbReference>
<sequence>MILVTGASGALGGLVLERLRGLEHVVAGSRTPGQAGQAARLVDFDDPGGLAEGFHGMETLLLVSAGYAEDDVVIARHGAAIEAAERAGVGHIVYTSITGAGDHLSYTLAHRWTERRLMAGSAHWTILRNGLYSDLFVPYAANAAATGELTLPIGAGRLAAVAREDLADVAASVVTDPGRHRGRVYELVGDQAVGGAELSGIVEKLTGVRPGYRPGTLAETRAFLSELGMPGWQVPHLMSTLSAVAGGFLDGTGGDLADLLGRAPRPAHEVIAAALTP</sequence>
<dbReference type="Pfam" id="PF13460">
    <property type="entry name" value="NAD_binding_10"/>
    <property type="match status" value="1"/>
</dbReference>
<organism evidence="2 3">
    <name type="scientific">Nonomuraea longicatena</name>
    <dbReference type="NCBI Taxonomy" id="83682"/>
    <lineage>
        <taxon>Bacteria</taxon>
        <taxon>Bacillati</taxon>
        <taxon>Actinomycetota</taxon>
        <taxon>Actinomycetes</taxon>
        <taxon>Streptosporangiales</taxon>
        <taxon>Streptosporangiaceae</taxon>
        <taxon>Nonomuraea</taxon>
    </lineage>
</organism>
<evidence type="ECO:0000313" key="3">
    <source>
        <dbReference type="Proteomes" id="UP001501578"/>
    </source>
</evidence>
<evidence type="ECO:0000313" key="2">
    <source>
        <dbReference type="EMBL" id="GAA0924063.1"/>
    </source>
</evidence>
<dbReference type="RefSeq" id="WP_343949903.1">
    <property type="nucleotide sequence ID" value="NZ_BAAAHQ010000010.1"/>
</dbReference>
<feature type="domain" description="NAD(P)-binding" evidence="1">
    <location>
        <begin position="6"/>
        <end position="177"/>
    </location>
</feature>
<dbReference type="InterPro" id="IPR016040">
    <property type="entry name" value="NAD(P)-bd_dom"/>
</dbReference>
<evidence type="ECO:0000259" key="1">
    <source>
        <dbReference type="Pfam" id="PF13460"/>
    </source>
</evidence>
<dbReference type="SUPFAM" id="SSF51735">
    <property type="entry name" value="NAD(P)-binding Rossmann-fold domains"/>
    <property type="match status" value="1"/>
</dbReference>
<dbReference type="InterPro" id="IPR052718">
    <property type="entry name" value="NmrA-type_oxidoreductase"/>
</dbReference>
<dbReference type="EMBL" id="BAAAHQ010000010">
    <property type="protein sequence ID" value="GAA0924063.1"/>
    <property type="molecule type" value="Genomic_DNA"/>
</dbReference>
<dbReference type="Gene3D" id="3.90.25.10">
    <property type="entry name" value="UDP-galactose 4-epimerase, domain 1"/>
    <property type="match status" value="1"/>
</dbReference>
<keyword evidence="3" id="KW-1185">Reference proteome</keyword>
<gene>
    <name evidence="2" type="ORF">GCM10009560_24390</name>
</gene>
<dbReference type="PANTHER" id="PTHR47129:SF1">
    <property type="entry name" value="NMRA-LIKE DOMAIN-CONTAINING PROTEIN"/>
    <property type="match status" value="1"/>
</dbReference>
<dbReference type="InterPro" id="IPR036291">
    <property type="entry name" value="NAD(P)-bd_dom_sf"/>
</dbReference>
<accession>A0ABN1P8Z7</accession>
<comment type="caution">
    <text evidence="2">The sequence shown here is derived from an EMBL/GenBank/DDBJ whole genome shotgun (WGS) entry which is preliminary data.</text>
</comment>
<dbReference type="Gene3D" id="3.40.50.720">
    <property type="entry name" value="NAD(P)-binding Rossmann-like Domain"/>
    <property type="match status" value="1"/>
</dbReference>
<name>A0ABN1P8Z7_9ACTN</name>
<dbReference type="Proteomes" id="UP001501578">
    <property type="component" value="Unassembled WGS sequence"/>
</dbReference>
<proteinExistence type="predicted"/>
<reference evidence="2 3" key="1">
    <citation type="journal article" date="2019" name="Int. J. Syst. Evol. Microbiol.">
        <title>The Global Catalogue of Microorganisms (GCM) 10K type strain sequencing project: providing services to taxonomists for standard genome sequencing and annotation.</title>
        <authorList>
            <consortium name="The Broad Institute Genomics Platform"/>
            <consortium name="The Broad Institute Genome Sequencing Center for Infectious Disease"/>
            <person name="Wu L."/>
            <person name="Ma J."/>
        </authorList>
    </citation>
    <scope>NUCLEOTIDE SEQUENCE [LARGE SCALE GENOMIC DNA]</scope>
    <source>
        <strain evidence="2 3">JCM 11136</strain>
    </source>
</reference>
<protein>
    <submittedName>
        <fullName evidence="2">SDR family oxidoreductase</fullName>
    </submittedName>
</protein>